<dbReference type="EMBL" id="JAKOGI010000826">
    <property type="protein sequence ID" value="KAJ8430085.1"/>
    <property type="molecule type" value="Genomic_DNA"/>
</dbReference>
<gene>
    <name evidence="8" type="ORF">Cgig2_008532</name>
</gene>
<dbReference type="SUPFAM" id="SSF57850">
    <property type="entry name" value="RING/U-box"/>
    <property type="match status" value="2"/>
</dbReference>
<dbReference type="Gene3D" id="3.30.40.10">
    <property type="entry name" value="Zinc/RING finger domain, C3HC4 (zinc finger)"/>
    <property type="match status" value="1"/>
</dbReference>
<organism evidence="8 9">
    <name type="scientific">Carnegiea gigantea</name>
    <dbReference type="NCBI Taxonomy" id="171969"/>
    <lineage>
        <taxon>Eukaryota</taxon>
        <taxon>Viridiplantae</taxon>
        <taxon>Streptophyta</taxon>
        <taxon>Embryophyta</taxon>
        <taxon>Tracheophyta</taxon>
        <taxon>Spermatophyta</taxon>
        <taxon>Magnoliopsida</taxon>
        <taxon>eudicotyledons</taxon>
        <taxon>Gunneridae</taxon>
        <taxon>Pentapetalae</taxon>
        <taxon>Caryophyllales</taxon>
        <taxon>Cactineae</taxon>
        <taxon>Cactaceae</taxon>
        <taxon>Cactoideae</taxon>
        <taxon>Echinocereeae</taxon>
        <taxon>Carnegiea</taxon>
    </lineage>
</organism>
<feature type="compositionally biased region" description="Basic and acidic residues" evidence="5">
    <location>
        <begin position="110"/>
        <end position="127"/>
    </location>
</feature>
<dbReference type="FunFam" id="3.30.60.90:FF:000014">
    <property type="entry name" value="E3 ubiquitin-protein ligase PRT1"/>
    <property type="match status" value="1"/>
</dbReference>
<comment type="caution">
    <text evidence="8">The sequence shown here is derived from an EMBL/GenBank/DDBJ whole genome shotgun (WGS) entry which is preliminary data.</text>
</comment>
<dbReference type="InterPro" id="IPR000433">
    <property type="entry name" value="Znf_ZZ"/>
</dbReference>
<dbReference type="InterPro" id="IPR013083">
    <property type="entry name" value="Znf_RING/FYVE/PHD"/>
</dbReference>
<evidence type="ECO:0000259" key="7">
    <source>
        <dbReference type="PROSITE" id="PS50135"/>
    </source>
</evidence>
<dbReference type="PROSITE" id="PS50089">
    <property type="entry name" value="ZF_RING_2"/>
    <property type="match status" value="1"/>
</dbReference>
<proteinExistence type="predicted"/>
<dbReference type="GO" id="GO:0061630">
    <property type="term" value="F:ubiquitin protein ligase activity"/>
    <property type="evidence" value="ECO:0007669"/>
    <property type="project" value="TreeGrafter"/>
</dbReference>
<evidence type="ECO:0000256" key="3">
    <source>
        <dbReference type="ARBA" id="ARBA00022833"/>
    </source>
</evidence>
<dbReference type="Gene3D" id="3.30.60.90">
    <property type="match status" value="1"/>
</dbReference>
<dbReference type="PANTHER" id="PTHR15898:SF13">
    <property type="entry name" value="BIFUNCTIONAL APOPTOSIS REGULATOR"/>
    <property type="match status" value="1"/>
</dbReference>
<keyword evidence="1" id="KW-0479">Metal-binding</keyword>
<evidence type="ECO:0000256" key="5">
    <source>
        <dbReference type="SAM" id="MobiDB-lite"/>
    </source>
</evidence>
<keyword evidence="2 4" id="KW-0863">Zinc-finger</keyword>
<feature type="region of interest" description="Disordered" evidence="5">
    <location>
        <begin position="104"/>
        <end position="129"/>
    </location>
</feature>
<evidence type="ECO:0000313" key="9">
    <source>
        <dbReference type="Proteomes" id="UP001153076"/>
    </source>
</evidence>
<feature type="domain" description="RING-type" evidence="6">
    <location>
        <begin position="20"/>
        <end position="60"/>
    </location>
</feature>
<keyword evidence="9" id="KW-1185">Reference proteome</keyword>
<dbReference type="GO" id="GO:0043161">
    <property type="term" value="P:proteasome-mediated ubiquitin-dependent protein catabolic process"/>
    <property type="evidence" value="ECO:0007669"/>
    <property type="project" value="TreeGrafter"/>
</dbReference>
<dbReference type="OrthoDB" id="6270329at2759"/>
<dbReference type="GO" id="GO:0008270">
    <property type="term" value="F:zinc ion binding"/>
    <property type="evidence" value="ECO:0007669"/>
    <property type="project" value="UniProtKB-KW"/>
</dbReference>
<reference evidence="8" key="1">
    <citation type="submission" date="2022-04" db="EMBL/GenBank/DDBJ databases">
        <title>Carnegiea gigantea Genome sequencing and assembly v2.</title>
        <authorList>
            <person name="Copetti D."/>
            <person name="Sanderson M.J."/>
            <person name="Burquez A."/>
            <person name="Wojciechowski M.F."/>
        </authorList>
    </citation>
    <scope>NUCLEOTIDE SEQUENCE</scope>
    <source>
        <strain evidence="8">SGP5-SGP5p</strain>
        <tissue evidence="8">Aerial part</tissue>
    </source>
</reference>
<dbReference type="Proteomes" id="UP001153076">
    <property type="component" value="Unassembled WGS sequence"/>
</dbReference>
<dbReference type="PANTHER" id="PTHR15898">
    <property type="entry name" value="BIFUNCTIONAL APOPTOSIS REGULATOR"/>
    <property type="match status" value="1"/>
</dbReference>
<name>A0A9Q1JS85_9CARY</name>
<dbReference type="SMART" id="SM00184">
    <property type="entry name" value="RING"/>
    <property type="match status" value="1"/>
</dbReference>
<dbReference type="FunFam" id="3.30.40.10:FF:000489">
    <property type="entry name" value="E3 ubiquitin-protein ligase PRT1"/>
    <property type="match status" value="1"/>
</dbReference>
<dbReference type="SMART" id="SM00291">
    <property type="entry name" value="ZnF_ZZ"/>
    <property type="match status" value="1"/>
</dbReference>
<evidence type="ECO:0000256" key="1">
    <source>
        <dbReference type="ARBA" id="ARBA00022723"/>
    </source>
</evidence>
<evidence type="ECO:0000259" key="6">
    <source>
        <dbReference type="PROSITE" id="PS50089"/>
    </source>
</evidence>
<dbReference type="Pfam" id="PF00569">
    <property type="entry name" value="ZZ"/>
    <property type="match status" value="1"/>
</dbReference>
<evidence type="ECO:0000313" key="8">
    <source>
        <dbReference type="EMBL" id="KAJ8430085.1"/>
    </source>
</evidence>
<dbReference type="PROSITE" id="PS50135">
    <property type="entry name" value="ZF_ZZ_2"/>
    <property type="match status" value="1"/>
</dbReference>
<evidence type="ECO:0000256" key="4">
    <source>
        <dbReference type="PROSITE-ProRule" id="PRU00228"/>
    </source>
</evidence>
<dbReference type="CDD" id="cd02338">
    <property type="entry name" value="ZZ_PCMF_like"/>
    <property type="match status" value="1"/>
</dbReference>
<evidence type="ECO:0000256" key="2">
    <source>
        <dbReference type="ARBA" id="ARBA00022771"/>
    </source>
</evidence>
<dbReference type="InterPro" id="IPR001841">
    <property type="entry name" value="Znf_RING"/>
</dbReference>
<keyword evidence="3" id="KW-0862">Zinc</keyword>
<feature type="domain" description="ZZ-type" evidence="7">
    <location>
        <begin position="275"/>
        <end position="339"/>
    </location>
</feature>
<protein>
    <recommendedName>
        <fullName evidence="10">E3 ubiquitin-protein ligase PRT1</fullName>
    </recommendedName>
</protein>
<sequence length="428" mass="48833">METKTPDFDDEETISDSFICCVCLDILYKPLVLECGHVSCFWCVHRSMSSLRESHCPICRNAYHHFPTICEMLHFLLLKMYPLAYKRRGKQILEVEKKRGCFSPQLANKQPDEGDESKTSNDEKADGKVSAAIKENSMSALDYDRSSDMVSRTDVLLYCESCLVVPEDEVIICSACESPHPGQVPKVCLEFSNFLEEKFPEEYAVQRKNVERKQLQFRPNNPSACMFCLSTDHLFFCCYLESSNSMKSTKKDIFKAFLSGEDFIPWWNEHGSKVHIGVGCDYCGMYPIVGDRYKCQDCMERMGFDLCGDCYNTCSKRPGRFNQQHTPDHRFQLVKQPDFFRHIMLRLTRQQRVDTSETPILAITAGDESQDSPIVIQSVDAPPVVSDDDEVYSMHVNDSTIDGSIPVEFSNTSEVPFNNTSSAAYQDE</sequence>
<dbReference type="Pfam" id="PF13923">
    <property type="entry name" value="zf-C3HC4_2"/>
    <property type="match status" value="1"/>
</dbReference>
<dbReference type="AlphaFoldDB" id="A0A9Q1JS85"/>
<dbReference type="InterPro" id="IPR043145">
    <property type="entry name" value="Znf_ZZ_sf"/>
</dbReference>
<evidence type="ECO:0008006" key="10">
    <source>
        <dbReference type="Google" id="ProtNLM"/>
    </source>
</evidence>
<accession>A0A9Q1JS85</accession>